<gene>
    <name evidence="2" type="ORF">PIB30_064304</name>
</gene>
<dbReference type="EMBL" id="JASCZI010272485">
    <property type="protein sequence ID" value="MED6222420.1"/>
    <property type="molecule type" value="Genomic_DNA"/>
</dbReference>
<protein>
    <submittedName>
        <fullName evidence="2">Uncharacterized protein</fullName>
    </submittedName>
</protein>
<evidence type="ECO:0000313" key="2">
    <source>
        <dbReference type="EMBL" id="MED6222420.1"/>
    </source>
</evidence>
<keyword evidence="3" id="KW-1185">Reference proteome</keyword>
<evidence type="ECO:0000313" key="3">
    <source>
        <dbReference type="Proteomes" id="UP001341840"/>
    </source>
</evidence>
<dbReference type="Proteomes" id="UP001341840">
    <property type="component" value="Unassembled WGS sequence"/>
</dbReference>
<organism evidence="2 3">
    <name type="scientific">Stylosanthes scabra</name>
    <dbReference type="NCBI Taxonomy" id="79078"/>
    <lineage>
        <taxon>Eukaryota</taxon>
        <taxon>Viridiplantae</taxon>
        <taxon>Streptophyta</taxon>
        <taxon>Embryophyta</taxon>
        <taxon>Tracheophyta</taxon>
        <taxon>Spermatophyta</taxon>
        <taxon>Magnoliopsida</taxon>
        <taxon>eudicotyledons</taxon>
        <taxon>Gunneridae</taxon>
        <taxon>Pentapetalae</taxon>
        <taxon>rosids</taxon>
        <taxon>fabids</taxon>
        <taxon>Fabales</taxon>
        <taxon>Fabaceae</taxon>
        <taxon>Papilionoideae</taxon>
        <taxon>50 kb inversion clade</taxon>
        <taxon>dalbergioids sensu lato</taxon>
        <taxon>Dalbergieae</taxon>
        <taxon>Pterocarpus clade</taxon>
        <taxon>Stylosanthes</taxon>
    </lineage>
</organism>
<evidence type="ECO:0000256" key="1">
    <source>
        <dbReference type="SAM" id="MobiDB-lite"/>
    </source>
</evidence>
<sequence>MSANVDDISSVNEYGANEPPFEQLVTDSDEEYDVNKDLYAESYLDDEEWDGNDYTSEKESDVEVKDKETVRKPSLNGHDKLGFGIFAEIFGLSEFFRV</sequence>
<comment type="caution">
    <text evidence="2">The sequence shown here is derived from an EMBL/GenBank/DDBJ whole genome shotgun (WGS) entry which is preliminary data.</text>
</comment>
<feature type="region of interest" description="Disordered" evidence="1">
    <location>
        <begin position="1"/>
        <end position="28"/>
    </location>
</feature>
<feature type="compositionally biased region" description="Polar residues" evidence="1">
    <location>
        <begin position="1"/>
        <end position="12"/>
    </location>
</feature>
<proteinExistence type="predicted"/>
<reference evidence="2 3" key="1">
    <citation type="journal article" date="2023" name="Plants (Basel)">
        <title>Bridging the Gap: Combining Genomics and Transcriptomics Approaches to Understand Stylosanthes scabra, an Orphan Legume from the Brazilian Caatinga.</title>
        <authorList>
            <person name="Ferreira-Neto J.R.C."/>
            <person name="da Silva M.D."/>
            <person name="Binneck E."/>
            <person name="de Melo N.F."/>
            <person name="da Silva R.H."/>
            <person name="de Melo A.L.T.M."/>
            <person name="Pandolfi V."/>
            <person name="Bustamante F.O."/>
            <person name="Brasileiro-Vidal A.C."/>
            <person name="Benko-Iseppon A.M."/>
        </authorList>
    </citation>
    <scope>NUCLEOTIDE SEQUENCE [LARGE SCALE GENOMIC DNA]</scope>
    <source>
        <tissue evidence="2">Leaves</tissue>
    </source>
</reference>
<name>A0ABU6ZKF2_9FABA</name>
<accession>A0ABU6ZKF2</accession>